<protein>
    <submittedName>
        <fullName evidence="10">FtsX-like permease family protein</fullName>
    </submittedName>
</protein>
<feature type="domain" description="ABC3 transporter permease C-terminal" evidence="9">
    <location>
        <begin position="282"/>
        <end position="393"/>
    </location>
</feature>
<feature type="compositionally biased region" description="Acidic residues" evidence="7">
    <location>
        <begin position="61"/>
        <end position="72"/>
    </location>
</feature>
<feature type="compositionally biased region" description="Basic and acidic residues" evidence="7">
    <location>
        <begin position="73"/>
        <end position="83"/>
    </location>
</feature>
<keyword evidence="11" id="KW-1185">Reference proteome</keyword>
<dbReference type="EMBL" id="JACOOZ010000006">
    <property type="protein sequence ID" value="MBC5668186.1"/>
    <property type="molecule type" value="Genomic_DNA"/>
</dbReference>
<organism evidence="10 11">
    <name type="scientific">Eubacterium segne</name>
    <dbReference type="NCBI Taxonomy" id="2763045"/>
    <lineage>
        <taxon>Bacteria</taxon>
        <taxon>Bacillati</taxon>
        <taxon>Bacillota</taxon>
        <taxon>Clostridia</taxon>
        <taxon>Eubacteriales</taxon>
        <taxon>Eubacteriaceae</taxon>
        <taxon>Eubacterium</taxon>
    </lineage>
</organism>
<sequence>MISIILKSFKIHKKKSVLNIIQFSIAFFSLLLSICMVQQVLEYRRNIESIMDSDTVQMSVTEDESDDEEDGEVVGKEPPKTQKDKYSTIYDEIKSDTNVSIGILDNISVYDENNMVDNAIMVNKDFINMAKWKFQDGNIEKLVNYNDDDVIPVIVSYSLRDKYKLNEKYNIEYMIDEDTYNATIMVVAVADKNSYIFTGNATCISDTIKNKEDFMVFPKIADFSDLAYENNVLIKANSDMENIEDRLSDEYENVGKNIQFISLESQIEQYYNKQKTVILATMIFAIIIIVLSLLGTIGTILSNLVLRKREFGIHYAMGLSKKHLLIMTLGEGMVMFFISFVISIAGSLAVTFFMASEGFKITLENVAITLLVMIVCMVVCELLPMRKIAGQEPVELINEGAGK</sequence>
<feature type="transmembrane region" description="Helical" evidence="8">
    <location>
        <begin position="20"/>
        <end position="41"/>
    </location>
</feature>
<keyword evidence="5 8" id="KW-0472">Membrane</keyword>
<evidence type="ECO:0000256" key="1">
    <source>
        <dbReference type="ARBA" id="ARBA00004651"/>
    </source>
</evidence>
<dbReference type="InterPro" id="IPR003838">
    <property type="entry name" value="ABC3_permease_C"/>
</dbReference>
<evidence type="ECO:0000313" key="11">
    <source>
        <dbReference type="Proteomes" id="UP000597877"/>
    </source>
</evidence>
<dbReference type="PANTHER" id="PTHR30572:SF4">
    <property type="entry name" value="ABC TRANSPORTER PERMEASE YTRF"/>
    <property type="match status" value="1"/>
</dbReference>
<evidence type="ECO:0000256" key="2">
    <source>
        <dbReference type="ARBA" id="ARBA00022475"/>
    </source>
</evidence>
<evidence type="ECO:0000259" key="9">
    <source>
        <dbReference type="Pfam" id="PF02687"/>
    </source>
</evidence>
<dbReference type="RefSeq" id="WP_021953790.1">
    <property type="nucleotide sequence ID" value="NZ_JACOOZ010000006.1"/>
</dbReference>
<dbReference type="Proteomes" id="UP000597877">
    <property type="component" value="Unassembled WGS sequence"/>
</dbReference>
<comment type="subcellular location">
    <subcellularLocation>
        <location evidence="1">Cell membrane</location>
        <topology evidence="1">Multi-pass membrane protein</topology>
    </subcellularLocation>
</comment>
<evidence type="ECO:0000256" key="5">
    <source>
        <dbReference type="ARBA" id="ARBA00023136"/>
    </source>
</evidence>
<evidence type="ECO:0000256" key="4">
    <source>
        <dbReference type="ARBA" id="ARBA00022989"/>
    </source>
</evidence>
<gene>
    <name evidence="10" type="ORF">H8S00_09345</name>
</gene>
<keyword evidence="4 8" id="KW-1133">Transmembrane helix</keyword>
<comment type="caution">
    <text evidence="10">The sequence shown here is derived from an EMBL/GenBank/DDBJ whole genome shotgun (WGS) entry which is preliminary data.</text>
</comment>
<dbReference type="PANTHER" id="PTHR30572">
    <property type="entry name" value="MEMBRANE COMPONENT OF TRANSPORTER-RELATED"/>
    <property type="match status" value="1"/>
</dbReference>
<feature type="transmembrane region" description="Helical" evidence="8">
    <location>
        <begin position="324"/>
        <end position="354"/>
    </location>
</feature>
<dbReference type="InterPro" id="IPR050250">
    <property type="entry name" value="Macrolide_Exporter_MacB"/>
</dbReference>
<evidence type="ECO:0000256" key="3">
    <source>
        <dbReference type="ARBA" id="ARBA00022692"/>
    </source>
</evidence>
<keyword evidence="2" id="KW-1003">Cell membrane</keyword>
<evidence type="ECO:0000256" key="7">
    <source>
        <dbReference type="SAM" id="MobiDB-lite"/>
    </source>
</evidence>
<evidence type="ECO:0000256" key="6">
    <source>
        <dbReference type="ARBA" id="ARBA00038076"/>
    </source>
</evidence>
<keyword evidence="3 8" id="KW-0812">Transmembrane</keyword>
<reference evidence="10 11" key="1">
    <citation type="submission" date="2020-08" db="EMBL/GenBank/DDBJ databases">
        <title>Genome public.</title>
        <authorList>
            <person name="Liu C."/>
            <person name="Sun Q."/>
        </authorList>
    </citation>
    <scope>NUCLEOTIDE SEQUENCE [LARGE SCALE GENOMIC DNA]</scope>
    <source>
        <strain evidence="10 11">BX4</strain>
    </source>
</reference>
<proteinExistence type="inferred from homology"/>
<accession>A0ABR7F3K2</accession>
<dbReference type="Pfam" id="PF02687">
    <property type="entry name" value="FtsX"/>
    <property type="match status" value="1"/>
</dbReference>
<name>A0ABR7F3K2_9FIRM</name>
<feature type="transmembrane region" description="Helical" evidence="8">
    <location>
        <begin position="277"/>
        <end position="304"/>
    </location>
</feature>
<feature type="region of interest" description="Disordered" evidence="7">
    <location>
        <begin position="57"/>
        <end position="83"/>
    </location>
</feature>
<comment type="similarity">
    <text evidence="6">Belongs to the ABC-4 integral membrane protein family.</text>
</comment>
<feature type="transmembrane region" description="Helical" evidence="8">
    <location>
        <begin position="366"/>
        <end position="383"/>
    </location>
</feature>
<evidence type="ECO:0000256" key="8">
    <source>
        <dbReference type="SAM" id="Phobius"/>
    </source>
</evidence>
<evidence type="ECO:0000313" key="10">
    <source>
        <dbReference type="EMBL" id="MBC5668186.1"/>
    </source>
</evidence>